<evidence type="ECO:0000256" key="3">
    <source>
        <dbReference type="ARBA" id="ARBA00020256"/>
    </source>
</evidence>
<evidence type="ECO:0000256" key="11">
    <source>
        <dbReference type="SAM" id="Phobius"/>
    </source>
</evidence>
<keyword evidence="10" id="KW-0675">Receptor</keyword>
<feature type="transmembrane region" description="Helical" evidence="11">
    <location>
        <begin position="33"/>
        <end position="55"/>
    </location>
</feature>
<accession>A0ABD3G568</accession>
<dbReference type="InterPro" id="IPR027417">
    <property type="entry name" value="P-loop_NTPase"/>
</dbReference>
<keyword evidence="7 11" id="KW-1133">Transmembrane helix</keyword>
<dbReference type="Pfam" id="PF09439">
    <property type="entry name" value="SRPRB"/>
    <property type="match status" value="1"/>
</dbReference>
<keyword evidence="5" id="KW-0547">Nucleotide-binding</keyword>
<organism evidence="12 13">
    <name type="scientific">Phytophthora oleae</name>
    <dbReference type="NCBI Taxonomy" id="2107226"/>
    <lineage>
        <taxon>Eukaryota</taxon>
        <taxon>Sar</taxon>
        <taxon>Stramenopiles</taxon>
        <taxon>Oomycota</taxon>
        <taxon>Peronosporomycetes</taxon>
        <taxon>Peronosporales</taxon>
        <taxon>Peronosporaceae</taxon>
        <taxon>Phytophthora</taxon>
    </lineage>
</organism>
<gene>
    <name evidence="12" type="ORF">V7S43_000248</name>
</gene>
<protein>
    <recommendedName>
        <fullName evidence="3">Signal recognition particle receptor subunit beta</fullName>
    </recommendedName>
</protein>
<evidence type="ECO:0000313" key="12">
    <source>
        <dbReference type="EMBL" id="KAL3674293.1"/>
    </source>
</evidence>
<evidence type="ECO:0000313" key="13">
    <source>
        <dbReference type="Proteomes" id="UP001632037"/>
    </source>
</evidence>
<dbReference type="EMBL" id="JBIMZQ010000001">
    <property type="protein sequence ID" value="KAL3674293.1"/>
    <property type="molecule type" value="Genomic_DNA"/>
</dbReference>
<dbReference type="PANTHER" id="PTHR45909:SF1">
    <property type="entry name" value="ADP-RIBOSYLATION FACTOR-RELATED PROTEIN 1"/>
    <property type="match status" value="1"/>
</dbReference>
<keyword evidence="6" id="KW-0256">Endoplasmic reticulum</keyword>
<dbReference type="Gene3D" id="3.40.50.300">
    <property type="entry name" value="P-loop containing nucleotide triphosphate hydrolases"/>
    <property type="match status" value="1"/>
</dbReference>
<name>A0ABD3G568_9STRA</name>
<evidence type="ECO:0000256" key="2">
    <source>
        <dbReference type="ARBA" id="ARBA00005619"/>
    </source>
</evidence>
<keyword evidence="13" id="KW-1185">Reference proteome</keyword>
<dbReference type="Proteomes" id="UP001632037">
    <property type="component" value="Unassembled WGS sequence"/>
</dbReference>
<proteinExistence type="inferred from homology"/>
<dbReference type="SUPFAM" id="SSF52540">
    <property type="entry name" value="P-loop containing nucleoside triphosphate hydrolases"/>
    <property type="match status" value="1"/>
</dbReference>
<evidence type="ECO:0000256" key="8">
    <source>
        <dbReference type="ARBA" id="ARBA00023134"/>
    </source>
</evidence>
<keyword evidence="8" id="KW-0342">GTP-binding</keyword>
<keyword evidence="4 11" id="KW-0812">Transmembrane</keyword>
<dbReference type="InterPro" id="IPR019009">
    <property type="entry name" value="SRP_receptor_beta_su"/>
</dbReference>
<keyword evidence="9 11" id="KW-0472">Membrane</keyword>
<sequence length="274" mass="30954">MRGRRVIPDLAIRFSSGKTMLELLTYKIYGAPAYMVVPFVILVVVYLVLVVRFFLHMRGLNVSFTGKKKKMALLLGPRNSGKTSFFHLIRDGEHVDTVTSMKEQTFRFMVHQKYNPDKFDAELTVCDYPGHERIRSRLADFYPIAGCIAFFVDASDAEAFRQAAEFLYDIFANKKVNDETPPILVVCNKSDKAGAASPQVVRDALEKELTKLKTTRSSLETEGDDDEQDLSQVPVGRDGAAFEFDVDSPCEISFAKVSVKDADIYEVVRFIQQH</sequence>
<comment type="similarity">
    <text evidence="2">Belongs to the SRP receptor beta subunit family.</text>
</comment>
<dbReference type="PANTHER" id="PTHR45909">
    <property type="entry name" value="ADP-RIBOSYLATION FACTOR-RELATED PROTEIN 1"/>
    <property type="match status" value="1"/>
</dbReference>
<evidence type="ECO:0000256" key="1">
    <source>
        <dbReference type="ARBA" id="ARBA00004389"/>
    </source>
</evidence>
<comment type="subcellular location">
    <subcellularLocation>
        <location evidence="1">Endoplasmic reticulum membrane</location>
        <topology evidence="1">Single-pass membrane protein</topology>
    </subcellularLocation>
</comment>
<dbReference type="GO" id="GO:0005789">
    <property type="term" value="C:endoplasmic reticulum membrane"/>
    <property type="evidence" value="ECO:0007669"/>
    <property type="project" value="UniProtKB-SubCell"/>
</dbReference>
<evidence type="ECO:0000256" key="7">
    <source>
        <dbReference type="ARBA" id="ARBA00022989"/>
    </source>
</evidence>
<comment type="caution">
    <text evidence="12">The sequence shown here is derived from an EMBL/GenBank/DDBJ whole genome shotgun (WGS) entry which is preliminary data.</text>
</comment>
<evidence type="ECO:0000256" key="9">
    <source>
        <dbReference type="ARBA" id="ARBA00023136"/>
    </source>
</evidence>
<dbReference type="InterPro" id="IPR024156">
    <property type="entry name" value="Small_GTPase_ARF"/>
</dbReference>
<evidence type="ECO:0000256" key="5">
    <source>
        <dbReference type="ARBA" id="ARBA00022741"/>
    </source>
</evidence>
<dbReference type="AlphaFoldDB" id="A0ABD3G568"/>
<dbReference type="SMART" id="SM00177">
    <property type="entry name" value="ARF"/>
    <property type="match status" value="1"/>
</dbReference>
<evidence type="ECO:0000256" key="10">
    <source>
        <dbReference type="ARBA" id="ARBA00023170"/>
    </source>
</evidence>
<evidence type="ECO:0000256" key="6">
    <source>
        <dbReference type="ARBA" id="ARBA00022824"/>
    </source>
</evidence>
<evidence type="ECO:0000256" key="4">
    <source>
        <dbReference type="ARBA" id="ARBA00022692"/>
    </source>
</evidence>
<dbReference type="GO" id="GO:0005525">
    <property type="term" value="F:GTP binding"/>
    <property type="evidence" value="ECO:0007669"/>
    <property type="project" value="UniProtKB-KW"/>
</dbReference>
<reference evidence="12 13" key="1">
    <citation type="submission" date="2024-09" db="EMBL/GenBank/DDBJ databases">
        <title>Genome sequencing and assembly of Phytophthora oleae, isolate VK10A, causative agent of rot of olive drupes.</title>
        <authorList>
            <person name="Conti Taguali S."/>
            <person name="Riolo M."/>
            <person name="La Spada F."/>
            <person name="Cacciola S.O."/>
            <person name="Dionisio G."/>
        </authorList>
    </citation>
    <scope>NUCLEOTIDE SEQUENCE [LARGE SCALE GENOMIC DNA]</scope>
    <source>
        <strain evidence="12 13">VK10A</strain>
    </source>
</reference>